<dbReference type="SUPFAM" id="SSF88713">
    <property type="entry name" value="Glycoside hydrolase/deacetylase"/>
    <property type="match status" value="1"/>
</dbReference>
<dbReference type="GO" id="GO:0005975">
    <property type="term" value="P:carbohydrate metabolic process"/>
    <property type="evidence" value="ECO:0007669"/>
    <property type="project" value="InterPro"/>
</dbReference>
<dbReference type="EMBL" id="AP012051">
    <property type="protein sequence ID" value="BAL80652.1"/>
    <property type="molecule type" value="Genomic_DNA"/>
</dbReference>
<dbReference type="OrthoDB" id="2339428at2"/>
<dbReference type="Pfam" id="PF10096">
    <property type="entry name" value="DUF2334"/>
    <property type="match status" value="1"/>
</dbReference>
<dbReference type="Proteomes" id="UP000004793">
    <property type="component" value="Chromosome"/>
</dbReference>
<sequence length="420" mass="48562">MKKKIIIIFIILALFLNVCETVFANEKTYPSLTEPKIALIRLEDVSPWYAIQVNGLEVLRKTADYLYDEHVPFHVSVVPIYINPLENIHLDMSDTNNPKMKAFRETILYMASHGGIVGIHGYTHQHDSGVSTSDFEFGKCAECSTDSCAESHIKSAIETFEKSGIKFCYWETPHYTATPSQYKIFAKYFTLFYEPDFQFHWSKTVSVYYNLRDDKKPVYFIPAPQLMVQSKFDVERILFSARSSRFVSFFFHPYENFKRLYGGPNTLKFDISSSLEYLETLITGLKKMGFTFKTINDLNFVTFYPSEKFYTVNNLYLVLKDKLVFKNKTVYLPLVEILSSMNIKYTVSNGSVQFEVNGNKFKITNGMIFTNDKKYTSNNKIPGIVMLAKNQQILISKEFISKFLAVIQVNPFNKVIIILN</sequence>
<gene>
    <name evidence="1" type="ordered locus">CSE_05260</name>
</gene>
<accession>A0A7U6GE55</accession>
<name>A0A7U6GE55_CALEA</name>
<reference evidence="1 2" key="1">
    <citation type="submission" date="2011-01" db="EMBL/GenBank/DDBJ databases">
        <title>Whole genome sequence of Caldisericum exile AZM16c01.</title>
        <authorList>
            <person name="Narita-Yamada S."/>
            <person name="Kawakoshi A."/>
            <person name="Nakamura S."/>
            <person name="Sasagawa M."/>
            <person name="Fukada J."/>
            <person name="Sekine M."/>
            <person name="Kato Y."/>
            <person name="Fukai R."/>
            <person name="Sasaki K."/>
            <person name="Hanamaki A."/>
            <person name="Narita H."/>
            <person name="Konno Y."/>
            <person name="Mori K."/>
            <person name="Yamazaki S."/>
            <person name="Suzuki K."/>
            <person name="Fujita N."/>
        </authorList>
    </citation>
    <scope>NUCLEOTIDE SEQUENCE [LARGE SCALE GENOMIC DNA]</scope>
    <source>
        <strain evidence="2">DSM 21853 / NBRC 104410 / AZM16c01</strain>
    </source>
</reference>
<dbReference type="Gene3D" id="3.20.20.370">
    <property type="entry name" value="Glycoside hydrolase/deacetylase"/>
    <property type="match status" value="1"/>
</dbReference>
<dbReference type="AlphaFoldDB" id="A0A7U6GE55"/>
<dbReference type="InterPro" id="IPR018763">
    <property type="entry name" value="DUF2334"/>
</dbReference>
<protein>
    <recommendedName>
        <fullName evidence="3">DUF2334 domain-containing protein</fullName>
    </recommendedName>
</protein>
<keyword evidence="2" id="KW-1185">Reference proteome</keyword>
<dbReference type="KEGG" id="cex:CSE_05260"/>
<dbReference type="RefSeq" id="WP_014453056.1">
    <property type="nucleotide sequence ID" value="NC_017096.1"/>
</dbReference>
<evidence type="ECO:0000313" key="1">
    <source>
        <dbReference type="EMBL" id="BAL80652.1"/>
    </source>
</evidence>
<proteinExistence type="predicted"/>
<evidence type="ECO:0008006" key="3">
    <source>
        <dbReference type="Google" id="ProtNLM"/>
    </source>
</evidence>
<dbReference type="InterPro" id="IPR011330">
    <property type="entry name" value="Glyco_hydro/deAcase_b/a-brl"/>
</dbReference>
<organism evidence="1 2">
    <name type="scientific">Caldisericum exile (strain DSM 21853 / NBRC 104410 / AZM16c01)</name>
    <dbReference type="NCBI Taxonomy" id="511051"/>
    <lineage>
        <taxon>Bacteria</taxon>
        <taxon>Pseudomonadati</taxon>
        <taxon>Caldisericota/Cryosericota group</taxon>
        <taxon>Caldisericota</taxon>
        <taxon>Caldisericia</taxon>
        <taxon>Caldisericales</taxon>
        <taxon>Caldisericaceae</taxon>
        <taxon>Caldisericum</taxon>
    </lineage>
</organism>
<evidence type="ECO:0000313" key="2">
    <source>
        <dbReference type="Proteomes" id="UP000004793"/>
    </source>
</evidence>